<feature type="domain" description="Soluble ligand binding" evidence="4">
    <location>
        <begin position="1228"/>
        <end position="1275"/>
    </location>
</feature>
<feature type="region of interest" description="Disordered" evidence="1">
    <location>
        <begin position="180"/>
        <end position="230"/>
    </location>
</feature>
<feature type="region of interest" description="Disordered" evidence="1">
    <location>
        <begin position="28"/>
        <end position="148"/>
    </location>
</feature>
<dbReference type="GO" id="GO:0015159">
    <property type="term" value="F:polysaccharide transmembrane transporter activity"/>
    <property type="evidence" value="ECO:0007669"/>
    <property type="project" value="InterPro"/>
</dbReference>
<dbReference type="OrthoDB" id="9808948at2"/>
<dbReference type="PANTHER" id="PTHR33619:SF3">
    <property type="entry name" value="POLYSACCHARIDE EXPORT PROTEIN GFCE-RELATED"/>
    <property type="match status" value="1"/>
</dbReference>
<accession>A0A402CU64</accession>
<keyword evidence="6" id="KW-1185">Reference proteome</keyword>
<dbReference type="PANTHER" id="PTHR33619">
    <property type="entry name" value="POLYSACCHARIDE EXPORT PROTEIN GFCE-RELATED"/>
    <property type="match status" value="1"/>
</dbReference>
<organism evidence="5 6">
    <name type="scientific">Capsulimonas corticalis</name>
    <dbReference type="NCBI Taxonomy" id="2219043"/>
    <lineage>
        <taxon>Bacteria</taxon>
        <taxon>Bacillati</taxon>
        <taxon>Armatimonadota</taxon>
        <taxon>Armatimonadia</taxon>
        <taxon>Capsulimonadales</taxon>
        <taxon>Capsulimonadaceae</taxon>
        <taxon>Capsulimonas</taxon>
    </lineage>
</organism>
<protein>
    <submittedName>
        <fullName evidence="5">Uncharacterized protein</fullName>
    </submittedName>
</protein>
<feature type="domain" description="Soluble ligand binding" evidence="4">
    <location>
        <begin position="684"/>
        <end position="727"/>
    </location>
</feature>
<evidence type="ECO:0000256" key="1">
    <source>
        <dbReference type="SAM" id="MobiDB-lite"/>
    </source>
</evidence>
<proteinExistence type="predicted"/>
<feature type="compositionally biased region" description="Low complexity" evidence="1">
    <location>
        <begin position="197"/>
        <end position="216"/>
    </location>
</feature>
<gene>
    <name evidence="5" type="ORF">CCAX7_009290</name>
</gene>
<feature type="compositionally biased region" description="Polar residues" evidence="1">
    <location>
        <begin position="349"/>
        <end position="359"/>
    </location>
</feature>
<feature type="domain" description="Soluble ligand binding" evidence="4">
    <location>
        <begin position="770"/>
        <end position="818"/>
    </location>
</feature>
<name>A0A402CU64_9BACT</name>
<dbReference type="InterPro" id="IPR049712">
    <property type="entry name" value="Poly_export"/>
</dbReference>
<feature type="compositionally biased region" description="Polar residues" evidence="1">
    <location>
        <begin position="453"/>
        <end position="464"/>
    </location>
</feature>
<dbReference type="Pfam" id="PF10531">
    <property type="entry name" value="SLBB"/>
    <property type="match status" value="7"/>
</dbReference>
<dbReference type="EMBL" id="AP025739">
    <property type="protein sequence ID" value="BDI28878.1"/>
    <property type="molecule type" value="Genomic_DNA"/>
</dbReference>
<feature type="region of interest" description="Disordered" evidence="1">
    <location>
        <begin position="443"/>
        <end position="493"/>
    </location>
</feature>
<feature type="domain" description="Soluble ligand binding" evidence="4">
    <location>
        <begin position="601"/>
        <end position="650"/>
    </location>
</feature>
<dbReference type="RefSeq" id="WP_119320935.1">
    <property type="nucleotide sequence ID" value="NZ_AP025739.1"/>
</dbReference>
<evidence type="ECO:0000256" key="2">
    <source>
        <dbReference type="SAM" id="SignalP"/>
    </source>
</evidence>
<feature type="domain" description="Polysaccharide export protein N-terminal" evidence="3">
    <location>
        <begin position="517"/>
        <end position="593"/>
    </location>
</feature>
<evidence type="ECO:0000313" key="6">
    <source>
        <dbReference type="Proteomes" id="UP000287394"/>
    </source>
</evidence>
<feature type="compositionally biased region" description="Low complexity" evidence="1">
    <location>
        <begin position="465"/>
        <end position="477"/>
    </location>
</feature>
<dbReference type="Gene3D" id="3.30.1950.10">
    <property type="entry name" value="wza like domain"/>
    <property type="match status" value="1"/>
</dbReference>
<dbReference type="Gene3D" id="3.10.560.10">
    <property type="entry name" value="Outer membrane lipoprotein wza domain like"/>
    <property type="match status" value="7"/>
</dbReference>
<dbReference type="InterPro" id="IPR003715">
    <property type="entry name" value="Poly_export_N"/>
</dbReference>
<feature type="region of interest" description="Disordered" evidence="1">
    <location>
        <begin position="253"/>
        <end position="427"/>
    </location>
</feature>
<keyword evidence="2" id="KW-0732">Signal</keyword>
<dbReference type="KEGG" id="ccot:CCAX7_009290"/>
<dbReference type="Proteomes" id="UP000287394">
    <property type="component" value="Chromosome"/>
</dbReference>
<feature type="compositionally biased region" description="Low complexity" evidence="1">
    <location>
        <begin position="65"/>
        <end position="77"/>
    </location>
</feature>
<evidence type="ECO:0000259" key="3">
    <source>
        <dbReference type="Pfam" id="PF02563"/>
    </source>
</evidence>
<sequence length="1327" mass="141238">MSKPVLSKLRSAAPVCLLLGGAAVAATMASGQSPQDPRYAAPQRAYSDRDPRTPSMAPTDPQVIPAAPADGAAANDPTQPERRAQRVRPQPAAPDNPLVMVNPEKTTGNPTIYYDRDGKQKTTNPIAPDRTDKDYRIQPEAPQPNQSKQQRLPLFGYNFFQPARQLITARRSFLQQRYAAPASANANRPGVAGPVSRRPNIGANGNPNPAFGGNRPLDTQNDPFGLIGNPPQLNGYGNGYGATPNAPYALNGPGAGGNYGQQSGVPGQYPSGQYDPRAAQGQYDPNTGQSYGADQSAPNLYGRDTNGDQQDWRTGASSDAAPDNGSTQDSQGKAAARNRAPKDPYANEPANQFQDSSSRAYEDGLKPYPAGTYYPPKHAAASSLGSRGGLAPSSDPYAQNNGAYGNRGSFYDPSLNPNGTGLPYGSTPGGDAYGGAYGDGTGVGGNSARSEENQFYGNASGADQSLTGDSSSNSSAGAVGGRPNTPGDLSRYSDDSVNAFNQISDPLDQLYRNVTASAPANYQLSGGDILTIRYWTPTQASREFSRTVDAQGAVTLEGIGRLVVRGQTLAQAENTLRHRLAGYYKGADVSVTLRELRTIPVTVGGESFAPGTYTVPAVSTVFNILYAAGGPTADGSLRGIEIRRQGKLIGTFDFYSFINGKTPAPDVALQSGDLIYIPPRISRVIVKGEVRQPAIFELKPDERLDDALRYAGGVKPSGVDQRVQVSTVVPGAEHVLRDVNVKKVTEVKAVPLYDGDEVEIFSVRSVLANRVTVEGAVDQPGDYALQNGMHVSDLLERARGPLYNAYLSRADLYRYNSDNTLTLIPVDVEKALAHDPTADVALTRWDRLKLYSRQEVSWTGQRAVTIRGAVQRPGIYYRSDNMSVRDLLLAAGGTLPEAYLGRSALLHQHSDGTFAYDYVNLETLLAGDATQDVKVQDNDVLAVYKIGEAQFEPNHVVIVRGEVVAPGTYPRGEGMRLSDALKLAGGFKPNAGTQVIVTHAHKIGDPPNATLTTSTAVYDNERQTVTDGDLVLTDGDVIAVQGIGGIKDHVGVITVKGAVNHPGPITLTKQLRLSDVLREVGGLRPEAFPEGAEFTRDPEVLETAGQRSLTSVIIRLNDLLNQSAYKREQAKSDIERIKAADTATGNSAIAIPGITGAATPSATATAVATRLSQRDLVTPSRLLSDDDLQSNGNIAVNLPEAMRKPGGSEDILLVDGDTITIPEQPTTIQVVGAVFNSRSVLYKPGAPISYYVEQAGGFAPDSANKQIEIIHAGGGLIPADKVRTLRPGDVVLVPTRVLAEKISRNSNVFNDIFKNILSTALIFKLLR</sequence>
<evidence type="ECO:0000313" key="5">
    <source>
        <dbReference type="EMBL" id="BDI28878.1"/>
    </source>
</evidence>
<feature type="domain" description="Soluble ligand binding" evidence="4">
    <location>
        <begin position="956"/>
        <end position="994"/>
    </location>
</feature>
<reference evidence="5 6" key="1">
    <citation type="journal article" date="2019" name="Int. J. Syst. Evol. Microbiol.">
        <title>Capsulimonas corticalis gen. nov., sp. nov., an aerobic capsulated bacterium, of a novel bacterial order, Capsulimonadales ord. nov., of the class Armatimonadia of the phylum Armatimonadetes.</title>
        <authorList>
            <person name="Li J."/>
            <person name="Kudo C."/>
            <person name="Tonouchi A."/>
        </authorList>
    </citation>
    <scope>NUCLEOTIDE SEQUENCE [LARGE SCALE GENOMIC DNA]</scope>
    <source>
        <strain evidence="5 6">AX-7</strain>
    </source>
</reference>
<feature type="signal peptide" evidence="2">
    <location>
        <begin position="1"/>
        <end position="25"/>
    </location>
</feature>
<feature type="domain" description="Soluble ligand binding" evidence="4">
    <location>
        <begin position="864"/>
        <end position="908"/>
    </location>
</feature>
<evidence type="ECO:0000259" key="4">
    <source>
        <dbReference type="Pfam" id="PF10531"/>
    </source>
</evidence>
<feature type="domain" description="Soluble ligand binding" evidence="4">
    <location>
        <begin position="1052"/>
        <end position="1087"/>
    </location>
</feature>
<feature type="chain" id="PRO_5043366267" evidence="2">
    <location>
        <begin position="26"/>
        <end position="1327"/>
    </location>
</feature>
<dbReference type="InterPro" id="IPR019554">
    <property type="entry name" value="Soluble_ligand-bd"/>
</dbReference>
<dbReference type="Pfam" id="PF02563">
    <property type="entry name" value="Poly_export"/>
    <property type="match status" value="1"/>
</dbReference>
<feature type="compositionally biased region" description="Polar residues" evidence="1">
    <location>
        <begin position="283"/>
        <end position="298"/>
    </location>
</feature>